<sequence length="561" mass="64662">MSGAFTKHKWVLTAVVLVALYVSPYVFLGEDAHVRIHDNLDSNVVWFKILAESGQIFAPSETEIPHMLGGLPRGSYGSEFNFILWLFVWFKPFTAYAINETLMRFVAFFGMYLLLQKHVIQGERYKFIASGVALAFSFLPFLPTSGLSFAGMPLVLYAFLNIRAEKATVKDWLILLLVPFYSSLVLTFAFFLAAMGVVCLVDWMRTKRLNGKFLMAIAMMGSVYLLVEYRLVYETFVASSSVPHRVEFNLGHKDVWGAVKLGLEDFHTAHTHDISLHEYGVLFAIGLALLISRLRGKQAKWLVFLVLLSFGLSLWYGFWYWEGMRFLKDRSELLNTFNFARFHFLSPLIWYVAFALALRVLVDKTRWMNVLAVLLVISQVGYVTYAGHPEIKYQRYDSLSYREFYSEELFKSIQDHIGRDPADYRVVSIGMHPAIPLYSGFHTVDGYITSYPLEYKHAFRDVIAPELEKNKTIRRYFDTWGSRCYVFTDELGKHYTFTKEKEKEIDHLELDTEALKTLGGDYVLSAVKINNSEETRLKLIDTFESEQSPWKIYVYEVTGGS</sequence>
<proteinExistence type="predicted"/>
<organism evidence="2 3">
    <name type="scientific">Novibacillus thermophilus</name>
    <dbReference type="NCBI Taxonomy" id="1471761"/>
    <lineage>
        <taxon>Bacteria</taxon>
        <taxon>Bacillati</taxon>
        <taxon>Bacillota</taxon>
        <taxon>Bacilli</taxon>
        <taxon>Bacillales</taxon>
        <taxon>Thermoactinomycetaceae</taxon>
        <taxon>Novibacillus</taxon>
    </lineage>
</organism>
<keyword evidence="3" id="KW-1185">Reference proteome</keyword>
<dbReference type="KEGG" id="ntr:B0W44_01540"/>
<feature type="transmembrane region" description="Helical" evidence="1">
    <location>
        <begin position="127"/>
        <end position="160"/>
    </location>
</feature>
<feature type="transmembrane region" description="Helical" evidence="1">
    <location>
        <begin position="301"/>
        <end position="321"/>
    </location>
</feature>
<keyword evidence="1" id="KW-0472">Membrane</keyword>
<feature type="transmembrane region" description="Helical" evidence="1">
    <location>
        <begin position="172"/>
        <end position="201"/>
    </location>
</feature>
<keyword evidence="1" id="KW-1133">Transmembrane helix</keyword>
<evidence type="ECO:0008006" key="4">
    <source>
        <dbReference type="Google" id="ProtNLM"/>
    </source>
</evidence>
<dbReference type="Proteomes" id="UP000188603">
    <property type="component" value="Chromosome"/>
</dbReference>
<dbReference type="OrthoDB" id="2349131at2"/>
<gene>
    <name evidence="2" type="ORF">B0W44_01540</name>
</gene>
<dbReference type="STRING" id="1471761.B0W44_01540"/>
<dbReference type="AlphaFoldDB" id="A0A1U9K3Q8"/>
<dbReference type="RefSeq" id="WP_077718481.1">
    <property type="nucleotide sequence ID" value="NZ_CP019699.1"/>
</dbReference>
<feature type="transmembrane region" description="Helical" evidence="1">
    <location>
        <begin position="93"/>
        <end position="115"/>
    </location>
</feature>
<accession>A0A1U9K3Q8</accession>
<protein>
    <recommendedName>
        <fullName evidence="4">YkoS</fullName>
    </recommendedName>
</protein>
<feature type="transmembrane region" description="Helical" evidence="1">
    <location>
        <begin position="213"/>
        <end position="232"/>
    </location>
</feature>
<name>A0A1U9K3Q8_9BACL</name>
<evidence type="ECO:0000313" key="3">
    <source>
        <dbReference type="Proteomes" id="UP000188603"/>
    </source>
</evidence>
<dbReference type="Pfam" id="PF19510">
    <property type="entry name" value="DUF6044"/>
    <property type="match status" value="1"/>
</dbReference>
<dbReference type="EMBL" id="CP019699">
    <property type="protein sequence ID" value="AQS54660.1"/>
    <property type="molecule type" value="Genomic_DNA"/>
</dbReference>
<evidence type="ECO:0000256" key="1">
    <source>
        <dbReference type="SAM" id="Phobius"/>
    </source>
</evidence>
<dbReference type="InterPro" id="IPR046107">
    <property type="entry name" value="DUF6044"/>
</dbReference>
<feature type="transmembrane region" description="Helical" evidence="1">
    <location>
        <begin position="369"/>
        <end position="388"/>
    </location>
</feature>
<evidence type="ECO:0000313" key="2">
    <source>
        <dbReference type="EMBL" id="AQS54660.1"/>
    </source>
</evidence>
<reference evidence="2 3" key="1">
    <citation type="journal article" date="2015" name="Int. J. Syst. Evol. Microbiol.">
        <title>Novibacillus thermophilus gen. nov., sp. nov., a Gram-staining-negative and moderately thermophilic member of the family Thermoactinomycetaceae.</title>
        <authorList>
            <person name="Yang G."/>
            <person name="Chen J."/>
            <person name="Zhou S."/>
        </authorList>
    </citation>
    <scope>NUCLEOTIDE SEQUENCE [LARGE SCALE GENOMIC DNA]</scope>
    <source>
        <strain evidence="2 3">SG-1</strain>
    </source>
</reference>
<feature type="transmembrane region" description="Helical" evidence="1">
    <location>
        <begin position="341"/>
        <end position="362"/>
    </location>
</feature>
<feature type="transmembrane region" description="Helical" evidence="1">
    <location>
        <begin position="276"/>
        <end position="294"/>
    </location>
</feature>
<keyword evidence="1" id="KW-0812">Transmembrane</keyword>